<feature type="compositionally biased region" description="Basic and acidic residues" evidence="1">
    <location>
        <begin position="56"/>
        <end position="76"/>
    </location>
</feature>
<gene>
    <name evidence="2" type="ORF">UFOPK3957_00999</name>
</gene>
<dbReference type="EMBL" id="CAFBOM010000159">
    <property type="protein sequence ID" value="CAB4990888.1"/>
    <property type="molecule type" value="Genomic_DNA"/>
</dbReference>
<evidence type="ECO:0000313" key="2">
    <source>
        <dbReference type="EMBL" id="CAB4990888.1"/>
    </source>
</evidence>
<sequence>MPLIEVVVVLVVLVLELVVLVAAAASADKQGDAVAKDRQRGARHDEQAEGEEEDEGKPGYDRADGGDDRRRDEPADHPAASLHRCGAIARRRCSASKVPEPHEGQQERSSADDQAPG</sequence>
<feature type="compositionally biased region" description="Basic and acidic residues" evidence="1">
    <location>
        <begin position="29"/>
        <end position="47"/>
    </location>
</feature>
<protein>
    <submittedName>
        <fullName evidence="2">Unannotated protein</fullName>
    </submittedName>
</protein>
<accession>A0A6J7NEF6</accession>
<reference evidence="2" key="1">
    <citation type="submission" date="2020-05" db="EMBL/GenBank/DDBJ databases">
        <authorList>
            <person name="Chiriac C."/>
            <person name="Salcher M."/>
            <person name="Ghai R."/>
            <person name="Kavagutti S V."/>
        </authorList>
    </citation>
    <scope>NUCLEOTIDE SEQUENCE</scope>
</reference>
<feature type="compositionally biased region" description="Basic and acidic residues" evidence="1">
    <location>
        <begin position="99"/>
        <end position="111"/>
    </location>
</feature>
<organism evidence="2">
    <name type="scientific">freshwater metagenome</name>
    <dbReference type="NCBI Taxonomy" id="449393"/>
    <lineage>
        <taxon>unclassified sequences</taxon>
        <taxon>metagenomes</taxon>
        <taxon>ecological metagenomes</taxon>
    </lineage>
</organism>
<dbReference type="AlphaFoldDB" id="A0A6J7NEF6"/>
<proteinExistence type="predicted"/>
<feature type="region of interest" description="Disordered" evidence="1">
    <location>
        <begin position="26"/>
        <end position="117"/>
    </location>
</feature>
<name>A0A6J7NEF6_9ZZZZ</name>
<evidence type="ECO:0000256" key="1">
    <source>
        <dbReference type="SAM" id="MobiDB-lite"/>
    </source>
</evidence>